<dbReference type="InterPro" id="IPR001214">
    <property type="entry name" value="SET_dom"/>
</dbReference>
<keyword evidence="6" id="KW-0804">Transcription</keyword>
<evidence type="ECO:0000256" key="3">
    <source>
        <dbReference type="ARBA" id="ARBA00022771"/>
    </source>
</evidence>
<dbReference type="EMBL" id="JARQWQ010000009">
    <property type="protein sequence ID" value="KAK2569814.1"/>
    <property type="molecule type" value="Genomic_DNA"/>
</dbReference>
<dbReference type="SMART" id="SM00355">
    <property type="entry name" value="ZnF_C2H2"/>
    <property type="match status" value="4"/>
</dbReference>
<feature type="domain" description="C2H2-type" evidence="9">
    <location>
        <begin position="368"/>
        <end position="399"/>
    </location>
</feature>
<dbReference type="SUPFAM" id="SSF57667">
    <property type="entry name" value="beta-beta-alpha zinc fingers"/>
    <property type="match status" value="2"/>
</dbReference>
<dbReference type="FunFam" id="3.30.160.60:FF:000624">
    <property type="entry name" value="zinc finger protein 697"/>
    <property type="match status" value="1"/>
</dbReference>
<feature type="domain" description="C2H2-type" evidence="9">
    <location>
        <begin position="312"/>
        <end position="339"/>
    </location>
</feature>
<evidence type="ECO:0000259" key="10">
    <source>
        <dbReference type="PROSITE" id="PS50280"/>
    </source>
</evidence>
<dbReference type="Pfam" id="PF00096">
    <property type="entry name" value="zf-C2H2"/>
    <property type="match status" value="2"/>
</dbReference>
<gene>
    <name evidence="11" type="ORF">P5673_005665</name>
</gene>
<keyword evidence="5" id="KW-0805">Transcription regulation</keyword>
<dbReference type="PROSITE" id="PS50280">
    <property type="entry name" value="SET"/>
    <property type="match status" value="1"/>
</dbReference>
<evidence type="ECO:0000256" key="4">
    <source>
        <dbReference type="ARBA" id="ARBA00022833"/>
    </source>
</evidence>
<name>A0AAD9QYK6_ACRCE</name>
<dbReference type="Gene3D" id="2.170.270.10">
    <property type="entry name" value="SET domain"/>
    <property type="match status" value="1"/>
</dbReference>
<feature type="compositionally biased region" description="Basic and acidic residues" evidence="8">
    <location>
        <begin position="388"/>
        <end position="400"/>
    </location>
</feature>
<evidence type="ECO:0000313" key="11">
    <source>
        <dbReference type="EMBL" id="KAK2569814.1"/>
    </source>
</evidence>
<evidence type="ECO:0000256" key="2">
    <source>
        <dbReference type="ARBA" id="ARBA00022737"/>
    </source>
</evidence>
<dbReference type="InterPro" id="IPR046341">
    <property type="entry name" value="SET_dom_sf"/>
</dbReference>
<feature type="domain" description="C2H2-type" evidence="9">
    <location>
        <begin position="340"/>
        <end position="367"/>
    </location>
</feature>
<keyword evidence="2" id="KW-0677">Repeat</keyword>
<evidence type="ECO:0000256" key="8">
    <source>
        <dbReference type="SAM" id="MobiDB-lite"/>
    </source>
</evidence>
<evidence type="ECO:0000256" key="5">
    <source>
        <dbReference type="ARBA" id="ARBA00023015"/>
    </source>
</evidence>
<dbReference type="InterPro" id="IPR013087">
    <property type="entry name" value="Znf_C2H2_type"/>
</dbReference>
<evidence type="ECO:0000313" key="12">
    <source>
        <dbReference type="Proteomes" id="UP001249851"/>
    </source>
</evidence>
<reference evidence="11" key="2">
    <citation type="journal article" date="2023" name="Science">
        <title>Genomic signatures of disease resistance in endangered staghorn corals.</title>
        <authorList>
            <person name="Vollmer S.V."/>
            <person name="Selwyn J.D."/>
            <person name="Despard B.A."/>
            <person name="Roesel C.L."/>
        </authorList>
    </citation>
    <scope>NUCLEOTIDE SEQUENCE</scope>
    <source>
        <strain evidence="11">K2</strain>
    </source>
</reference>
<evidence type="ECO:0000256" key="7">
    <source>
        <dbReference type="PROSITE-ProRule" id="PRU00042"/>
    </source>
</evidence>
<dbReference type="Gene3D" id="3.30.160.60">
    <property type="entry name" value="Classic Zinc Finger"/>
    <property type="match status" value="3"/>
</dbReference>
<dbReference type="PANTHER" id="PTHR16515">
    <property type="entry name" value="PR DOMAIN ZINC FINGER PROTEIN"/>
    <property type="match status" value="1"/>
</dbReference>
<evidence type="ECO:0000256" key="1">
    <source>
        <dbReference type="ARBA" id="ARBA00022723"/>
    </source>
</evidence>
<feature type="domain" description="C2H2-type" evidence="9">
    <location>
        <begin position="284"/>
        <end position="311"/>
    </location>
</feature>
<keyword evidence="12" id="KW-1185">Reference proteome</keyword>
<dbReference type="PANTHER" id="PTHR16515:SF22">
    <property type="entry name" value="HISTONE-LYSINE N-METHYLTRANSFERASE PRDM6-RELATED"/>
    <property type="match status" value="1"/>
</dbReference>
<keyword evidence="3 7" id="KW-0863">Zinc-finger</keyword>
<accession>A0AAD9QYK6</accession>
<keyword evidence="1" id="KW-0479">Metal-binding</keyword>
<dbReference type="FunFam" id="3.30.160.60:FF:000778">
    <property type="entry name" value="PR/SET domain 6"/>
    <property type="match status" value="1"/>
</dbReference>
<dbReference type="Pfam" id="PF21549">
    <property type="entry name" value="PRDM2_PR"/>
    <property type="match status" value="1"/>
</dbReference>
<sequence length="400" mass="46133">MQKAWVLRGNQGEENARNCYEKENVNSNKVCSPSDKKMPLPATRKAQFSLEDICMYLYGHTPVEPAVLEDQLKLVKQEESCQDRKKKRCLPQCPSLIFPDEVRLCKSSVPGAEFGVCAAQPIPPGTWIGPYEGQVVRHEDLREGAHNSFMWEIYKERKFSHFIDGSEEFMSSWMRFIQCARYKEEQNMTVFQYCGSIYYRAFRHIPSGRELLVWYDEKYSEFLDIPALMKARGVTEHTVQWKPAGTEEDLLCEDSRDQDFEDPDRSLDPFGLGLKDHHGEPHIWRCGQCSQTFSQRVLLQMHVCPQSPDRPYQCGHCPSSFPGPAELREHVVIHINEKPFKCGFCGRSFAGATTLNNHIRTHTGEKPFKCDKCHKTFSQSTQLSRHQKSPEECHSDDNVQ</sequence>
<keyword evidence="4" id="KW-0862">Zinc</keyword>
<evidence type="ECO:0000259" key="9">
    <source>
        <dbReference type="PROSITE" id="PS50157"/>
    </source>
</evidence>
<proteinExistence type="predicted"/>
<feature type="domain" description="SET" evidence="10">
    <location>
        <begin position="100"/>
        <end position="216"/>
    </location>
</feature>
<dbReference type="AlphaFoldDB" id="A0AAD9QYK6"/>
<dbReference type="SMART" id="SM00317">
    <property type="entry name" value="SET"/>
    <property type="match status" value="1"/>
</dbReference>
<dbReference type="InterPro" id="IPR036236">
    <property type="entry name" value="Znf_C2H2_sf"/>
</dbReference>
<protein>
    <submittedName>
        <fullName evidence="11">Histone-lysine N-methyltransferase PRDM6</fullName>
    </submittedName>
</protein>
<comment type="caution">
    <text evidence="11">The sequence shown here is derived from an EMBL/GenBank/DDBJ whole genome shotgun (WGS) entry which is preliminary data.</text>
</comment>
<organism evidence="11 12">
    <name type="scientific">Acropora cervicornis</name>
    <name type="common">Staghorn coral</name>
    <dbReference type="NCBI Taxonomy" id="6130"/>
    <lineage>
        <taxon>Eukaryota</taxon>
        <taxon>Metazoa</taxon>
        <taxon>Cnidaria</taxon>
        <taxon>Anthozoa</taxon>
        <taxon>Hexacorallia</taxon>
        <taxon>Scleractinia</taxon>
        <taxon>Astrocoeniina</taxon>
        <taxon>Acroporidae</taxon>
        <taxon>Acropora</taxon>
    </lineage>
</organism>
<evidence type="ECO:0000256" key="6">
    <source>
        <dbReference type="ARBA" id="ARBA00023163"/>
    </source>
</evidence>
<dbReference type="PROSITE" id="PS00028">
    <property type="entry name" value="ZINC_FINGER_C2H2_1"/>
    <property type="match status" value="2"/>
</dbReference>
<dbReference type="Proteomes" id="UP001249851">
    <property type="component" value="Unassembled WGS sequence"/>
</dbReference>
<dbReference type="GO" id="GO:0008270">
    <property type="term" value="F:zinc ion binding"/>
    <property type="evidence" value="ECO:0007669"/>
    <property type="project" value="UniProtKB-KW"/>
</dbReference>
<feature type="region of interest" description="Disordered" evidence="8">
    <location>
        <begin position="381"/>
        <end position="400"/>
    </location>
</feature>
<dbReference type="GO" id="GO:0010468">
    <property type="term" value="P:regulation of gene expression"/>
    <property type="evidence" value="ECO:0007669"/>
    <property type="project" value="TreeGrafter"/>
</dbReference>
<dbReference type="PROSITE" id="PS50157">
    <property type="entry name" value="ZINC_FINGER_C2H2_2"/>
    <property type="match status" value="4"/>
</dbReference>
<reference evidence="11" key="1">
    <citation type="journal article" date="2023" name="G3 (Bethesda)">
        <title>Whole genome assembly and annotation of the endangered Caribbean coral Acropora cervicornis.</title>
        <authorList>
            <person name="Selwyn J.D."/>
            <person name="Vollmer S.V."/>
        </authorList>
    </citation>
    <scope>NUCLEOTIDE SEQUENCE</scope>
    <source>
        <strain evidence="11">K2</strain>
    </source>
</reference>
<dbReference type="GO" id="GO:0005634">
    <property type="term" value="C:nucleus"/>
    <property type="evidence" value="ECO:0007669"/>
    <property type="project" value="TreeGrafter"/>
</dbReference>
<dbReference type="SUPFAM" id="SSF82199">
    <property type="entry name" value="SET domain"/>
    <property type="match status" value="1"/>
</dbReference>
<dbReference type="InterPro" id="IPR050331">
    <property type="entry name" value="Zinc_finger"/>
</dbReference>